<keyword evidence="5" id="KW-0472">Membrane</keyword>
<evidence type="ECO:0000256" key="1">
    <source>
        <dbReference type="ARBA" id="ARBA00004370"/>
    </source>
</evidence>
<dbReference type="AlphaFoldDB" id="A0ABD0LJV8"/>
<evidence type="ECO:0008006" key="9">
    <source>
        <dbReference type="Google" id="ProtNLM"/>
    </source>
</evidence>
<evidence type="ECO:0000256" key="4">
    <source>
        <dbReference type="ARBA" id="ARBA00022989"/>
    </source>
</evidence>
<gene>
    <name evidence="7" type="ORF">BaRGS_00008905</name>
</gene>
<evidence type="ECO:0000256" key="6">
    <source>
        <dbReference type="SAM" id="SignalP"/>
    </source>
</evidence>
<name>A0ABD0LJV8_9CAEN</name>
<evidence type="ECO:0000256" key="5">
    <source>
        <dbReference type="ARBA" id="ARBA00023136"/>
    </source>
</evidence>
<dbReference type="Gene3D" id="3.40.50.10140">
    <property type="entry name" value="Toll/interleukin-1 receptor homology (TIR) domain"/>
    <property type="match status" value="2"/>
</dbReference>
<evidence type="ECO:0000256" key="3">
    <source>
        <dbReference type="ARBA" id="ARBA00022729"/>
    </source>
</evidence>
<keyword evidence="8" id="KW-1185">Reference proteome</keyword>
<proteinExistence type="predicted"/>
<dbReference type="PANTHER" id="PTHR24365:SF541">
    <property type="entry name" value="PROTEIN TOLL-RELATED"/>
    <property type="match status" value="1"/>
</dbReference>
<reference evidence="7 8" key="1">
    <citation type="journal article" date="2023" name="Sci. Data">
        <title>Genome assembly of the Korean intertidal mud-creeper Batillaria attramentaria.</title>
        <authorList>
            <person name="Patra A.K."/>
            <person name="Ho P.T."/>
            <person name="Jun S."/>
            <person name="Lee S.J."/>
            <person name="Kim Y."/>
            <person name="Won Y.J."/>
        </authorList>
    </citation>
    <scope>NUCLEOTIDE SEQUENCE [LARGE SCALE GENOMIC DNA]</scope>
    <source>
        <strain evidence="7">Wonlab-2016</strain>
    </source>
</reference>
<protein>
    <recommendedName>
        <fullName evidence="9">TIR domain-containing protein</fullName>
    </recommendedName>
</protein>
<sequence>MLWFVSFCCFRVSFLTSFGIKHFGFDIFLTYDGEDELWVHQPPMPEMEERLGLKLCIHDFRLGKQILTNLLTLGQRHVMDFRDTLAVVVLEDIPGDALTTEMKAVVETTTYIKWPVNPEARDTFWRRLRANFVDILGMNEERTSTEQRQTENYTPDMEV</sequence>
<evidence type="ECO:0000313" key="7">
    <source>
        <dbReference type="EMBL" id="KAK7499814.1"/>
    </source>
</evidence>
<keyword evidence="2" id="KW-0812">Transmembrane</keyword>
<dbReference type="EMBL" id="JACVVK020000041">
    <property type="protein sequence ID" value="KAK7499814.1"/>
    <property type="molecule type" value="Genomic_DNA"/>
</dbReference>
<dbReference type="GO" id="GO:0016020">
    <property type="term" value="C:membrane"/>
    <property type="evidence" value="ECO:0007669"/>
    <property type="project" value="UniProtKB-SubCell"/>
</dbReference>
<dbReference type="InterPro" id="IPR035897">
    <property type="entry name" value="Toll_tir_struct_dom_sf"/>
</dbReference>
<keyword evidence="4" id="KW-1133">Transmembrane helix</keyword>
<feature type="chain" id="PRO_5044852453" description="TIR domain-containing protein" evidence="6">
    <location>
        <begin position="20"/>
        <end position="159"/>
    </location>
</feature>
<evidence type="ECO:0000313" key="8">
    <source>
        <dbReference type="Proteomes" id="UP001519460"/>
    </source>
</evidence>
<organism evidence="7 8">
    <name type="scientific">Batillaria attramentaria</name>
    <dbReference type="NCBI Taxonomy" id="370345"/>
    <lineage>
        <taxon>Eukaryota</taxon>
        <taxon>Metazoa</taxon>
        <taxon>Spiralia</taxon>
        <taxon>Lophotrochozoa</taxon>
        <taxon>Mollusca</taxon>
        <taxon>Gastropoda</taxon>
        <taxon>Caenogastropoda</taxon>
        <taxon>Sorbeoconcha</taxon>
        <taxon>Cerithioidea</taxon>
        <taxon>Batillariidae</taxon>
        <taxon>Batillaria</taxon>
    </lineage>
</organism>
<comment type="subcellular location">
    <subcellularLocation>
        <location evidence="1">Membrane</location>
    </subcellularLocation>
</comment>
<accession>A0ABD0LJV8</accession>
<keyword evidence="3 6" id="KW-0732">Signal</keyword>
<dbReference type="Proteomes" id="UP001519460">
    <property type="component" value="Unassembled WGS sequence"/>
</dbReference>
<evidence type="ECO:0000256" key="2">
    <source>
        <dbReference type="ARBA" id="ARBA00022692"/>
    </source>
</evidence>
<dbReference type="SUPFAM" id="SSF52200">
    <property type="entry name" value="Toll/Interleukin receptor TIR domain"/>
    <property type="match status" value="1"/>
</dbReference>
<feature type="signal peptide" evidence="6">
    <location>
        <begin position="1"/>
        <end position="19"/>
    </location>
</feature>
<dbReference type="PANTHER" id="PTHR24365">
    <property type="entry name" value="TOLL-LIKE RECEPTOR"/>
    <property type="match status" value="1"/>
</dbReference>
<comment type="caution">
    <text evidence="7">The sequence shown here is derived from an EMBL/GenBank/DDBJ whole genome shotgun (WGS) entry which is preliminary data.</text>
</comment>